<evidence type="ECO:0000256" key="1">
    <source>
        <dbReference type="SAM" id="SignalP"/>
    </source>
</evidence>
<dbReference type="AlphaFoldDB" id="A0A5E4MUF0"/>
<sequence length="299" mass="32773">MYKIVFILAVFTYAAQVAFSVPTTDNKMVAICRRRKLMCQDLPGAIALGNIPVTNFEQTAAHAIQLPLEEAQASNSELSEANTIQGVPITYSQYVANCRKRKLMCDLPAAIALGFKPDTNVEQTASQMIQMPLEKEQAANVELTEAQAFQGVPMTYSEYVANCRKRKLMCDLPAAIALGFKPDTNVEQTASQMIQMALEKEQAANVELNEAQAFQGVPMTYSEYVAVCRKRKLMCQDLPGAIALGNIPVTDFEKTAAHAIQLPLEGAQASNNELSEANTFQGVPVTYSQYVTIAIFSRI</sequence>
<name>A0A5E4MUF0_9HEMI</name>
<proteinExistence type="predicted"/>
<feature type="chain" id="PRO_5023051982" evidence="1">
    <location>
        <begin position="21"/>
        <end position="299"/>
    </location>
</feature>
<dbReference type="EMBL" id="CABPRJ010000996">
    <property type="protein sequence ID" value="VVC34481.1"/>
    <property type="molecule type" value="Genomic_DNA"/>
</dbReference>
<protein>
    <submittedName>
        <fullName evidence="2">Uncharacterized protein</fullName>
    </submittedName>
</protein>
<evidence type="ECO:0000313" key="2">
    <source>
        <dbReference type="EMBL" id="VVC34481.1"/>
    </source>
</evidence>
<keyword evidence="3" id="KW-1185">Reference proteome</keyword>
<reference evidence="2 3" key="1">
    <citation type="submission" date="2019-08" db="EMBL/GenBank/DDBJ databases">
        <authorList>
            <person name="Alioto T."/>
            <person name="Alioto T."/>
            <person name="Gomez Garrido J."/>
        </authorList>
    </citation>
    <scope>NUCLEOTIDE SEQUENCE [LARGE SCALE GENOMIC DNA]</scope>
</reference>
<keyword evidence="1" id="KW-0732">Signal</keyword>
<evidence type="ECO:0000313" key="3">
    <source>
        <dbReference type="Proteomes" id="UP000325440"/>
    </source>
</evidence>
<gene>
    <name evidence="2" type="ORF">CINCED_3A011602</name>
</gene>
<organism evidence="2 3">
    <name type="scientific">Cinara cedri</name>
    <dbReference type="NCBI Taxonomy" id="506608"/>
    <lineage>
        <taxon>Eukaryota</taxon>
        <taxon>Metazoa</taxon>
        <taxon>Ecdysozoa</taxon>
        <taxon>Arthropoda</taxon>
        <taxon>Hexapoda</taxon>
        <taxon>Insecta</taxon>
        <taxon>Pterygota</taxon>
        <taxon>Neoptera</taxon>
        <taxon>Paraneoptera</taxon>
        <taxon>Hemiptera</taxon>
        <taxon>Sternorrhyncha</taxon>
        <taxon>Aphidomorpha</taxon>
        <taxon>Aphidoidea</taxon>
        <taxon>Aphididae</taxon>
        <taxon>Lachninae</taxon>
        <taxon>Cinara</taxon>
    </lineage>
</organism>
<feature type="signal peptide" evidence="1">
    <location>
        <begin position="1"/>
        <end position="20"/>
    </location>
</feature>
<accession>A0A5E4MUF0</accession>
<dbReference type="Proteomes" id="UP000325440">
    <property type="component" value="Unassembled WGS sequence"/>
</dbReference>